<organism evidence="1 2">
    <name type="scientific">Streptomyces smaragdinus</name>
    <dbReference type="NCBI Taxonomy" id="2585196"/>
    <lineage>
        <taxon>Bacteria</taxon>
        <taxon>Bacillati</taxon>
        <taxon>Actinomycetota</taxon>
        <taxon>Actinomycetes</taxon>
        <taxon>Kitasatosporales</taxon>
        <taxon>Streptomycetaceae</taxon>
        <taxon>Streptomyces</taxon>
    </lineage>
</organism>
<proteinExistence type="predicted"/>
<keyword evidence="2" id="KW-1185">Reference proteome</keyword>
<name>A0A7K0CFX1_9ACTN</name>
<dbReference type="AlphaFoldDB" id="A0A7K0CFX1"/>
<reference evidence="1 2" key="1">
    <citation type="submission" date="2019-10" db="EMBL/GenBank/DDBJ databases">
        <title>Streptomyces smaragdinus sp. nov. and Streptomyces fabii sp. nov., isolated from the gut of fungus growing-termite Macrotermes natalensis.</title>
        <authorList>
            <person name="Schwitalla J."/>
            <person name="Benndorf R."/>
            <person name="Martin K."/>
            <person name="De Beer W."/>
            <person name="Kaster A.-K."/>
            <person name="Vollmers J."/>
            <person name="Poulsen M."/>
            <person name="Beemelmanns C."/>
        </authorList>
    </citation>
    <scope>NUCLEOTIDE SEQUENCE [LARGE SCALE GENOMIC DNA]</scope>
    <source>
        <strain evidence="1 2">RB5</strain>
    </source>
</reference>
<evidence type="ECO:0000313" key="1">
    <source>
        <dbReference type="EMBL" id="MQY12375.1"/>
    </source>
</evidence>
<dbReference type="Pfam" id="PF15594">
    <property type="entry name" value="Imm50"/>
    <property type="match status" value="1"/>
</dbReference>
<dbReference type="Proteomes" id="UP000466345">
    <property type="component" value="Unassembled WGS sequence"/>
</dbReference>
<dbReference type="EMBL" id="WEGJ01000006">
    <property type="protein sequence ID" value="MQY12375.1"/>
    <property type="molecule type" value="Genomic_DNA"/>
</dbReference>
<protein>
    <submittedName>
        <fullName evidence="1">Uncharacterized protein</fullName>
    </submittedName>
</protein>
<dbReference type="InterPro" id="IPR028957">
    <property type="entry name" value="Imm50"/>
</dbReference>
<sequence length="132" mass="14451">MSTSDWSGLLTAPSALRSLYDHAPDPAACRHTYLQIDERATSVTLSLTTRHLPDHPDPGWRKPYDVVELFLHCTEVRDLTVDGWGGTIHHGVTFTPTPDGIAVTLTSDDGTAAFRAERMDLVRVRAGLTGPE</sequence>
<dbReference type="RefSeq" id="WP_194292910.1">
    <property type="nucleotide sequence ID" value="NZ_WEGJ01000006.1"/>
</dbReference>
<accession>A0A7K0CFX1</accession>
<evidence type="ECO:0000313" key="2">
    <source>
        <dbReference type="Proteomes" id="UP000466345"/>
    </source>
</evidence>
<gene>
    <name evidence="1" type="ORF">SRB5_25080</name>
</gene>
<comment type="caution">
    <text evidence="1">The sequence shown here is derived from an EMBL/GenBank/DDBJ whole genome shotgun (WGS) entry which is preliminary data.</text>
</comment>